<evidence type="ECO:0000313" key="2">
    <source>
        <dbReference type="EMBL" id="KAK4270969.1"/>
    </source>
</evidence>
<dbReference type="EMBL" id="JAWXYG010000005">
    <property type="protein sequence ID" value="KAK4270969.1"/>
    <property type="molecule type" value="Genomic_DNA"/>
</dbReference>
<dbReference type="Pfam" id="PF01454">
    <property type="entry name" value="MAGE"/>
    <property type="match status" value="1"/>
</dbReference>
<organism evidence="2 3">
    <name type="scientific">Acacia crassicarpa</name>
    <name type="common">northern wattle</name>
    <dbReference type="NCBI Taxonomy" id="499986"/>
    <lineage>
        <taxon>Eukaryota</taxon>
        <taxon>Viridiplantae</taxon>
        <taxon>Streptophyta</taxon>
        <taxon>Embryophyta</taxon>
        <taxon>Tracheophyta</taxon>
        <taxon>Spermatophyta</taxon>
        <taxon>Magnoliopsida</taxon>
        <taxon>eudicotyledons</taxon>
        <taxon>Gunneridae</taxon>
        <taxon>Pentapetalae</taxon>
        <taxon>rosids</taxon>
        <taxon>fabids</taxon>
        <taxon>Fabales</taxon>
        <taxon>Fabaceae</taxon>
        <taxon>Caesalpinioideae</taxon>
        <taxon>mimosoid clade</taxon>
        <taxon>Acacieae</taxon>
        <taxon>Acacia</taxon>
    </lineage>
</organism>
<evidence type="ECO:0000313" key="3">
    <source>
        <dbReference type="Proteomes" id="UP001293593"/>
    </source>
</evidence>
<protein>
    <recommendedName>
        <fullName evidence="1">MAGE domain-containing protein</fullName>
    </recommendedName>
</protein>
<dbReference type="Proteomes" id="UP001293593">
    <property type="component" value="Unassembled WGS sequence"/>
</dbReference>
<dbReference type="PANTHER" id="PTHR11736">
    <property type="entry name" value="MELANOMA-ASSOCIATED ANTIGEN MAGE ANTIGEN"/>
    <property type="match status" value="1"/>
</dbReference>
<dbReference type="InterPro" id="IPR037445">
    <property type="entry name" value="MAGE"/>
</dbReference>
<accession>A0AAE1MMI5</accession>
<comment type="caution">
    <text evidence="2">The sequence shown here is derived from an EMBL/GenBank/DDBJ whole genome shotgun (WGS) entry which is preliminary data.</text>
</comment>
<sequence>MASTVEDWPQYGISMEEKDKLVGEVIRYMLFKTHQNSGCPIKRTELTQLVTKNYHQRNLPTSVINEAKEKLSSIFGYEMRELQRSQPSSKNQAQLSQQNVADSKSYVLISQLPSNVYKKYVDDENSAHLSGFTFVIVSIVHLAGGKITAESLFSHMRRMGLSENEESHPLLGNVKHALELLVQQRYLQKDNVNGPDGNTLFYELAERALDGPISDKIKEYVSQIVKNDNNSVDDE</sequence>
<proteinExistence type="predicted"/>
<dbReference type="AlphaFoldDB" id="A0AAE1MMI5"/>
<name>A0AAE1MMI5_9FABA</name>
<dbReference type="GO" id="GO:0005634">
    <property type="term" value="C:nucleus"/>
    <property type="evidence" value="ECO:0007669"/>
    <property type="project" value="TreeGrafter"/>
</dbReference>
<dbReference type="InterPro" id="IPR002190">
    <property type="entry name" value="MHD_dom"/>
</dbReference>
<feature type="domain" description="MAGE" evidence="1">
    <location>
        <begin position="18"/>
        <end position="235"/>
    </location>
</feature>
<dbReference type="Gene3D" id="1.10.10.1210">
    <property type="entry name" value="MAGE homology domain, winged helix WH2 motif"/>
    <property type="match status" value="1"/>
</dbReference>
<reference evidence="2" key="1">
    <citation type="submission" date="2023-10" db="EMBL/GenBank/DDBJ databases">
        <title>Chromosome-level genome of the transformable northern wattle, Acacia crassicarpa.</title>
        <authorList>
            <person name="Massaro I."/>
            <person name="Sinha N.R."/>
            <person name="Poethig S."/>
            <person name="Leichty A.R."/>
        </authorList>
    </citation>
    <scope>NUCLEOTIDE SEQUENCE</scope>
    <source>
        <strain evidence="2">Acra3RX</strain>
        <tissue evidence="2">Leaf</tissue>
    </source>
</reference>
<dbReference type="PROSITE" id="PS50838">
    <property type="entry name" value="MAGE"/>
    <property type="match status" value="1"/>
</dbReference>
<keyword evidence="3" id="KW-1185">Reference proteome</keyword>
<dbReference type="SMART" id="SM01373">
    <property type="entry name" value="MAGE"/>
    <property type="match status" value="1"/>
</dbReference>
<dbReference type="Gene3D" id="1.10.10.1200">
    <property type="entry name" value="MAGE homology domain, winged helix WH1 motif"/>
    <property type="match status" value="1"/>
</dbReference>
<dbReference type="PANTHER" id="PTHR11736:SF14">
    <property type="entry name" value="NSE3 HOMOLOG, SMC5-SMC6 COMPLEX COMPONENT"/>
    <property type="match status" value="1"/>
</dbReference>
<evidence type="ECO:0000259" key="1">
    <source>
        <dbReference type="PROSITE" id="PS50838"/>
    </source>
</evidence>
<gene>
    <name evidence="2" type="ORF">QN277_019732</name>
</gene>
<dbReference type="InterPro" id="IPR041899">
    <property type="entry name" value="MAGE_WH2"/>
</dbReference>
<dbReference type="InterPro" id="IPR041898">
    <property type="entry name" value="MAGE_WH1"/>
</dbReference>